<dbReference type="Pfam" id="PF00145">
    <property type="entry name" value="DNA_methylase"/>
    <property type="match status" value="1"/>
</dbReference>
<keyword evidence="7" id="KW-1185">Reference proteome</keyword>
<keyword evidence="3 4" id="KW-0949">S-adenosyl-L-methionine</keyword>
<dbReference type="PANTHER" id="PTHR46098">
    <property type="entry name" value="TRNA (CYTOSINE(38)-C(5))-METHYLTRANSFERASE"/>
    <property type="match status" value="1"/>
</dbReference>
<dbReference type="PANTHER" id="PTHR46098:SF1">
    <property type="entry name" value="TRNA (CYTOSINE(38)-C(5))-METHYLTRANSFERASE"/>
    <property type="match status" value="1"/>
</dbReference>
<name>A0ABP0UV81_9BRYO</name>
<proteinExistence type="inferred from homology"/>
<protein>
    <recommendedName>
        <fullName evidence="8">DNA methyltransferase 2</fullName>
    </recommendedName>
</protein>
<evidence type="ECO:0000256" key="4">
    <source>
        <dbReference type="PROSITE-ProRule" id="PRU01016"/>
    </source>
</evidence>
<dbReference type="InterPro" id="IPR029063">
    <property type="entry name" value="SAM-dependent_MTases_sf"/>
</dbReference>
<dbReference type="SUPFAM" id="SSF53335">
    <property type="entry name" value="S-adenosyl-L-methionine-dependent methyltransferases"/>
    <property type="match status" value="1"/>
</dbReference>
<evidence type="ECO:0000313" key="7">
    <source>
        <dbReference type="Proteomes" id="UP001497512"/>
    </source>
</evidence>
<sequence length="416" mass="46546">MADEHASSVRTLRVLEFYSGIGGMRYALKMAGVHADVVEAFEINEIANDVYEHNFGHRPNQGNIQRLTVQQLDAYKAHSWLLSPPCQPYTRQGLRKDVDDSRAQSFLQMLEMLSQMVSPPKYILVENVVGFENSVTHSQLIDVLEDAGFISQEFILTPLQLGIPYSRPRYFCLAKRKPLNFGQPDLNSCLLCQLGPLADHVKFLAHLPDVQQDDNLHNQTVCCRSISDFLESDPCAIHDTGAPPLLRRATEDGCGIDVSQMELQQQLDARETASLLLEADDDKWKHYKLPVNVVERWGDVFDIVTRDSRSCCCFTKSYGRYAKGTGSLLATKNESALTQQGTLDVSKGVPITSLGLRYFTPQEIANLHSFPAEFSFPHYVSLRQRYALLGNSLSVAVVAALLRYLYDVKSGSEGHA</sequence>
<dbReference type="PROSITE" id="PS51679">
    <property type="entry name" value="SAM_MT_C5"/>
    <property type="match status" value="1"/>
</dbReference>
<evidence type="ECO:0000256" key="2">
    <source>
        <dbReference type="ARBA" id="ARBA00022679"/>
    </source>
</evidence>
<dbReference type="NCBIfam" id="TIGR00675">
    <property type="entry name" value="dcm"/>
    <property type="match status" value="1"/>
</dbReference>
<dbReference type="Gene3D" id="3.40.50.150">
    <property type="entry name" value="Vaccinia Virus protein VP39"/>
    <property type="match status" value="1"/>
</dbReference>
<gene>
    <name evidence="6" type="ORF">CSSPTR1EN2_LOCUS20426</name>
</gene>
<keyword evidence="2 4" id="KW-0808">Transferase</keyword>
<dbReference type="InterPro" id="IPR050750">
    <property type="entry name" value="C5-MTase"/>
</dbReference>
<evidence type="ECO:0000256" key="5">
    <source>
        <dbReference type="RuleBase" id="RU000416"/>
    </source>
</evidence>
<evidence type="ECO:0008006" key="8">
    <source>
        <dbReference type="Google" id="ProtNLM"/>
    </source>
</evidence>
<dbReference type="Proteomes" id="UP001497512">
    <property type="component" value="Chromosome 7"/>
</dbReference>
<dbReference type="EMBL" id="OZ019899">
    <property type="protein sequence ID" value="CAK9231247.1"/>
    <property type="molecule type" value="Genomic_DNA"/>
</dbReference>
<dbReference type="PRINTS" id="PR00105">
    <property type="entry name" value="C5METTRFRASE"/>
</dbReference>
<keyword evidence="1 4" id="KW-0489">Methyltransferase</keyword>
<evidence type="ECO:0000256" key="3">
    <source>
        <dbReference type="ARBA" id="ARBA00022691"/>
    </source>
</evidence>
<feature type="active site" evidence="4">
    <location>
        <position position="86"/>
    </location>
</feature>
<dbReference type="Gene3D" id="3.90.120.10">
    <property type="entry name" value="DNA Methylase, subunit A, domain 2"/>
    <property type="match status" value="1"/>
</dbReference>
<reference evidence="6" key="1">
    <citation type="submission" date="2024-02" db="EMBL/GenBank/DDBJ databases">
        <authorList>
            <consortium name="ELIXIR-Norway"/>
            <consortium name="Elixir Norway"/>
        </authorList>
    </citation>
    <scope>NUCLEOTIDE SEQUENCE</scope>
</reference>
<dbReference type="InterPro" id="IPR001525">
    <property type="entry name" value="C5_MeTfrase"/>
</dbReference>
<organism evidence="6 7">
    <name type="scientific">Sphagnum troendelagicum</name>
    <dbReference type="NCBI Taxonomy" id="128251"/>
    <lineage>
        <taxon>Eukaryota</taxon>
        <taxon>Viridiplantae</taxon>
        <taxon>Streptophyta</taxon>
        <taxon>Embryophyta</taxon>
        <taxon>Bryophyta</taxon>
        <taxon>Sphagnophytina</taxon>
        <taxon>Sphagnopsida</taxon>
        <taxon>Sphagnales</taxon>
        <taxon>Sphagnaceae</taxon>
        <taxon>Sphagnum</taxon>
    </lineage>
</organism>
<comment type="similarity">
    <text evidence="4 5">Belongs to the class I-like SAM-binding methyltransferase superfamily. C5-methyltransferase family.</text>
</comment>
<evidence type="ECO:0000313" key="6">
    <source>
        <dbReference type="EMBL" id="CAK9231247.1"/>
    </source>
</evidence>
<evidence type="ECO:0000256" key="1">
    <source>
        <dbReference type="ARBA" id="ARBA00022603"/>
    </source>
</evidence>
<accession>A0ABP0UV81</accession>